<keyword evidence="2" id="KW-0812">Transmembrane</keyword>
<feature type="region of interest" description="Disordered" evidence="1">
    <location>
        <begin position="322"/>
        <end position="341"/>
    </location>
</feature>
<dbReference type="AlphaFoldDB" id="A0A7W8D3J2"/>
<evidence type="ECO:0000256" key="1">
    <source>
        <dbReference type="SAM" id="MobiDB-lite"/>
    </source>
</evidence>
<dbReference type="PANTHER" id="PTHR30373:SF2">
    <property type="entry name" value="UPF0603 PROTEIN YGCG"/>
    <property type="match status" value="1"/>
</dbReference>
<proteinExistence type="predicted"/>
<keyword evidence="3" id="KW-0732">Signal</keyword>
<dbReference type="Pfam" id="PF04536">
    <property type="entry name" value="TPM_phosphatase"/>
    <property type="match status" value="1"/>
</dbReference>
<gene>
    <name evidence="5" type="ORF">HNQ43_001474</name>
</gene>
<name>A0A7W8D3J2_9FIRM</name>
<keyword evidence="2" id="KW-0472">Membrane</keyword>
<evidence type="ECO:0000256" key="3">
    <source>
        <dbReference type="SAM" id="SignalP"/>
    </source>
</evidence>
<evidence type="ECO:0000313" key="5">
    <source>
        <dbReference type="EMBL" id="MBB5185417.1"/>
    </source>
</evidence>
<dbReference type="EMBL" id="JACHHD010000015">
    <property type="protein sequence ID" value="MBB5185417.1"/>
    <property type="molecule type" value="Genomic_DNA"/>
</dbReference>
<reference evidence="5 6" key="1">
    <citation type="submission" date="2020-08" db="EMBL/GenBank/DDBJ databases">
        <title>Genomic Encyclopedia of Type Strains, Phase IV (KMG-IV): sequencing the most valuable type-strain genomes for metagenomic binning, comparative biology and taxonomic classification.</title>
        <authorList>
            <person name="Goeker M."/>
        </authorList>
    </citation>
    <scope>NUCLEOTIDE SEQUENCE [LARGE SCALE GENOMIC DNA]</scope>
    <source>
        <strain evidence="5 6">DSM 26963</strain>
    </source>
</reference>
<evidence type="ECO:0000256" key="2">
    <source>
        <dbReference type="SAM" id="Phobius"/>
    </source>
</evidence>
<evidence type="ECO:0000313" key="6">
    <source>
        <dbReference type="Proteomes" id="UP000521313"/>
    </source>
</evidence>
<protein>
    <recommendedName>
        <fullName evidence="4">TPM domain-containing protein</fullName>
    </recommendedName>
</protein>
<accession>A0A7W8D3J2</accession>
<feature type="domain" description="TPM" evidence="4">
    <location>
        <begin position="35"/>
        <end position="155"/>
    </location>
</feature>
<evidence type="ECO:0000259" key="4">
    <source>
        <dbReference type="Pfam" id="PF04536"/>
    </source>
</evidence>
<feature type="transmembrane region" description="Helical" evidence="2">
    <location>
        <begin position="184"/>
        <end position="202"/>
    </location>
</feature>
<comment type="caution">
    <text evidence="5">The sequence shown here is derived from an EMBL/GenBank/DDBJ whole genome shotgun (WGS) entry which is preliminary data.</text>
</comment>
<dbReference type="RefSeq" id="WP_183376354.1">
    <property type="nucleotide sequence ID" value="NZ_CAWVLV010000014.1"/>
</dbReference>
<dbReference type="Gene3D" id="3.10.310.50">
    <property type="match status" value="1"/>
</dbReference>
<dbReference type="PANTHER" id="PTHR30373">
    <property type="entry name" value="UPF0603 PROTEIN YGCG"/>
    <property type="match status" value="1"/>
</dbReference>
<organism evidence="5 6">
    <name type="scientific">Faecalicoccus acidiformans</name>
    <dbReference type="NCBI Taxonomy" id="915173"/>
    <lineage>
        <taxon>Bacteria</taxon>
        <taxon>Bacillati</taxon>
        <taxon>Bacillota</taxon>
        <taxon>Erysipelotrichia</taxon>
        <taxon>Erysipelotrichales</taxon>
        <taxon>Erysipelotrichaceae</taxon>
        <taxon>Faecalicoccus</taxon>
    </lineage>
</organism>
<feature type="signal peptide" evidence="3">
    <location>
        <begin position="1"/>
        <end position="24"/>
    </location>
</feature>
<sequence length="341" mass="37882">MNIRNTLALVPFLFFLLCPLSVRAQESILTIDNYITDHANVIDDSTEQELNEMGARFEEETGSQVVFIIESNLENPDIRKVAYETFNHYELGDKDLDNGVLFIASIDDRLRYMEVGRGLEAVLTDITSQHLQTDYLVPSFQDENYTEGIESLYTHTIETIESGISEGSLKTERNQDASAAAIDWSALIPIGMILVLIAFVAYQKRIQPSSTIVLQPEETTELRVRGYDFSQENILISSQDSRIVSVEPSGKIHAHKVGRTKIFLQRLESTKKDYINVVVRKNHASTSRDDDAVLEAMLWGSLLSSGRRRRYMGGFPRSGGFGGFRGGGGGSSRGGGAGGSW</sequence>
<dbReference type="Proteomes" id="UP000521313">
    <property type="component" value="Unassembled WGS sequence"/>
</dbReference>
<feature type="chain" id="PRO_5031481793" description="TPM domain-containing protein" evidence="3">
    <location>
        <begin position="25"/>
        <end position="341"/>
    </location>
</feature>
<dbReference type="InterPro" id="IPR007621">
    <property type="entry name" value="TPM_dom"/>
</dbReference>
<keyword evidence="2" id="KW-1133">Transmembrane helix</keyword>